<name>A0AAD2CJM5_9STRA</name>
<feature type="compositionally biased region" description="Polar residues" evidence="1">
    <location>
        <begin position="64"/>
        <end position="74"/>
    </location>
</feature>
<gene>
    <name evidence="2" type="ORF">CYCCA115_LOCUS2465</name>
</gene>
<reference evidence="2" key="1">
    <citation type="submission" date="2023-08" db="EMBL/GenBank/DDBJ databases">
        <authorList>
            <person name="Audoor S."/>
            <person name="Bilcke G."/>
        </authorList>
    </citation>
    <scope>NUCLEOTIDE SEQUENCE</scope>
</reference>
<sequence>MKDSIINPPEKDPNSIMTDNPAITTPKHISKRNPSKTAEDGAMKGRSLLPSEVAQGQVGLSAKARSNTSPSSIDLTKDNPDPTTTKSQRKQPPPSTTAEDGAVQGRPLVAYNKNLKVSKFHRLYKKAWRKEWADVNMDPSSDAQTYDDIAAFILTGLKAYDPSLGGSMPQLRSSMQNLSSLGDLEDADDDEGSWALREYFLRLATQCPTVVFDLTTAQRVITTDENGSRILAHPWTGPAIIPPIVEEFERLERESKIAKAQSKSKKRPASTPENPKGAKAHDSRPSPSVLMQTELTPPKGRSNPYQRTPPLDATPPRQQVVLSDAVHVIAGTPTGTQEPSLPDDDVAVANTHRGRTSAENGAEEHNSAPTYRDTVAALPAPTVPL</sequence>
<dbReference type="EMBL" id="CAKOGP040000164">
    <property type="protein sequence ID" value="CAJ1931608.1"/>
    <property type="molecule type" value="Genomic_DNA"/>
</dbReference>
<proteinExistence type="predicted"/>
<evidence type="ECO:0000313" key="2">
    <source>
        <dbReference type="EMBL" id="CAJ1931608.1"/>
    </source>
</evidence>
<feature type="region of interest" description="Disordered" evidence="1">
    <location>
        <begin position="331"/>
        <end position="385"/>
    </location>
</feature>
<feature type="compositionally biased region" description="Polar residues" evidence="1">
    <location>
        <begin position="285"/>
        <end position="295"/>
    </location>
</feature>
<feature type="compositionally biased region" description="Basic and acidic residues" evidence="1">
    <location>
        <begin position="1"/>
        <end position="13"/>
    </location>
</feature>
<feature type="region of interest" description="Disordered" evidence="1">
    <location>
        <begin position="255"/>
        <end position="315"/>
    </location>
</feature>
<accession>A0AAD2CJM5</accession>
<organism evidence="2 3">
    <name type="scientific">Cylindrotheca closterium</name>
    <dbReference type="NCBI Taxonomy" id="2856"/>
    <lineage>
        <taxon>Eukaryota</taxon>
        <taxon>Sar</taxon>
        <taxon>Stramenopiles</taxon>
        <taxon>Ochrophyta</taxon>
        <taxon>Bacillariophyta</taxon>
        <taxon>Bacillariophyceae</taxon>
        <taxon>Bacillariophycidae</taxon>
        <taxon>Bacillariales</taxon>
        <taxon>Bacillariaceae</taxon>
        <taxon>Cylindrotheca</taxon>
    </lineage>
</organism>
<evidence type="ECO:0000313" key="3">
    <source>
        <dbReference type="Proteomes" id="UP001295423"/>
    </source>
</evidence>
<comment type="caution">
    <text evidence="2">The sequence shown here is derived from an EMBL/GenBank/DDBJ whole genome shotgun (WGS) entry which is preliminary data.</text>
</comment>
<dbReference type="Proteomes" id="UP001295423">
    <property type="component" value="Unassembled WGS sequence"/>
</dbReference>
<feature type="non-terminal residue" evidence="2">
    <location>
        <position position="385"/>
    </location>
</feature>
<keyword evidence="3" id="KW-1185">Reference proteome</keyword>
<dbReference type="AlphaFoldDB" id="A0AAD2CJM5"/>
<feature type="region of interest" description="Disordered" evidence="1">
    <location>
        <begin position="1"/>
        <end position="105"/>
    </location>
</feature>
<evidence type="ECO:0000256" key="1">
    <source>
        <dbReference type="SAM" id="MobiDB-lite"/>
    </source>
</evidence>
<protein>
    <submittedName>
        <fullName evidence="2">Uncharacterized protein</fullName>
    </submittedName>
</protein>